<dbReference type="PANTHER" id="PTHR31882">
    <property type="entry name" value="TNFAIP3-INTERACTING PROTEIN COILED COIL FAMILY MEMBER"/>
    <property type="match status" value="1"/>
</dbReference>
<dbReference type="GO" id="GO:0006357">
    <property type="term" value="P:regulation of transcription by RNA polymerase II"/>
    <property type="evidence" value="ECO:0007669"/>
    <property type="project" value="TreeGrafter"/>
</dbReference>
<gene>
    <name evidence="4" type="ORF">WMY93_009793</name>
</gene>
<dbReference type="PANTHER" id="PTHR31882:SF9">
    <property type="entry name" value="SI:CH211-153B23.7"/>
    <property type="match status" value="1"/>
</dbReference>
<dbReference type="EMBL" id="JBBPFD010000006">
    <property type="protein sequence ID" value="KAK7922891.1"/>
    <property type="molecule type" value="Genomic_DNA"/>
</dbReference>
<feature type="coiled-coil region" evidence="2">
    <location>
        <begin position="70"/>
        <end position="122"/>
    </location>
</feature>
<reference evidence="5" key="1">
    <citation type="submission" date="2024-04" db="EMBL/GenBank/DDBJ databases">
        <title>Salinicola lusitanus LLJ914,a marine bacterium isolated from the Okinawa Trough.</title>
        <authorList>
            <person name="Li J."/>
        </authorList>
    </citation>
    <scope>NUCLEOTIDE SEQUENCE [LARGE SCALE GENOMIC DNA]</scope>
</reference>
<keyword evidence="1 2" id="KW-0175">Coiled coil</keyword>
<dbReference type="GO" id="GO:0005737">
    <property type="term" value="C:cytoplasm"/>
    <property type="evidence" value="ECO:0007669"/>
    <property type="project" value="UniProtKB-ARBA"/>
</dbReference>
<dbReference type="AlphaFoldDB" id="A0AAW0PCQ8"/>
<dbReference type="GO" id="GO:0043122">
    <property type="term" value="P:regulation of canonical NF-kappaB signal transduction"/>
    <property type="evidence" value="ECO:0007669"/>
    <property type="project" value="UniProtKB-ARBA"/>
</dbReference>
<sequence length="266" mass="29779">MEGDVLSLASSSSLSSSTSGAQVDGPKTSEELLSQRASPAADRLLSAEEQVTLITDSMTVTSTDQEKLLLLDKNTELRRINKELMKLNEEWDQVYRSATLSLQQKVEALELENAAIKTLNNKLLLKGEHQQSVKDYYEQALMLELKKNQELQDYVRHLEGWLPPSEQNGSFKQGNFMILPPSTTGNPPRGPKLSQISSHSFIPVAPSPQAKLGAWATAPLHGETHNRRCKTSRNNWRQCSVRPRFMKQNLKRSIATINTHCRRTAG</sequence>
<evidence type="ECO:0000313" key="5">
    <source>
        <dbReference type="Proteomes" id="UP001460270"/>
    </source>
</evidence>
<evidence type="ECO:0000256" key="1">
    <source>
        <dbReference type="ARBA" id="ARBA00023054"/>
    </source>
</evidence>
<comment type="caution">
    <text evidence="4">The sequence shown here is derived from an EMBL/GenBank/DDBJ whole genome shotgun (WGS) entry which is preliminary data.</text>
</comment>
<evidence type="ECO:0000313" key="4">
    <source>
        <dbReference type="EMBL" id="KAK7922891.1"/>
    </source>
</evidence>
<name>A0AAW0PCQ8_9GOBI</name>
<dbReference type="Proteomes" id="UP001460270">
    <property type="component" value="Unassembled WGS sequence"/>
</dbReference>
<dbReference type="GO" id="GO:0071222">
    <property type="term" value="P:cellular response to lipopolysaccharide"/>
    <property type="evidence" value="ECO:0007669"/>
    <property type="project" value="TreeGrafter"/>
</dbReference>
<accession>A0AAW0PCQ8</accession>
<feature type="compositionally biased region" description="Low complexity" evidence="3">
    <location>
        <begin position="1"/>
        <end position="19"/>
    </location>
</feature>
<feature type="region of interest" description="Disordered" evidence="3">
    <location>
        <begin position="1"/>
        <end position="41"/>
    </location>
</feature>
<organism evidence="4 5">
    <name type="scientific">Mugilogobius chulae</name>
    <name type="common">yellowstripe goby</name>
    <dbReference type="NCBI Taxonomy" id="88201"/>
    <lineage>
        <taxon>Eukaryota</taxon>
        <taxon>Metazoa</taxon>
        <taxon>Chordata</taxon>
        <taxon>Craniata</taxon>
        <taxon>Vertebrata</taxon>
        <taxon>Euteleostomi</taxon>
        <taxon>Actinopterygii</taxon>
        <taxon>Neopterygii</taxon>
        <taxon>Teleostei</taxon>
        <taxon>Neoteleostei</taxon>
        <taxon>Acanthomorphata</taxon>
        <taxon>Gobiaria</taxon>
        <taxon>Gobiiformes</taxon>
        <taxon>Gobioidei</taxon>
        <taxon>Gobiidae</taxon>
        <taxon>Gobionellinae</taxon>
        <taxon>Mugilogobius</taxon>
    </lineage>
</organism>
<proteinExistence type="predicted"/>
<protein>
    <submittedName>
        <fullName evidence="4">Uncharacterized protein</fullName>
    </submittedName>
</protein>
<evidence type="ECO:0000256" key="3">
    <source>
        <dbReference type="SAM" id="MobiDB-lite"/>
    </source>
</evidence>
<evidence type="ECO:0000256" key="2">
    <source>
        <dbReference type="SAM" id="Coils"/>
    </source>
</evidence>
<keyword evidence="5" id="KW-1185">Reference proteome</keyword>